<dbReference type="GO" id="GO:0018659">
    <property type="term" value="F:4-hydroxybenzoate 3-monooxygenase activity"/>
    <property type="evidence" value="ECO:0007669"/>
    <property type="project" value="UniProtKB-EC"/>
</dbReference>
<keyword evidence="4" id="KW-0503">Monooxygenase</keyword>
<dbReference type="SUPFAM" id="SSF51905">
    <property type="entry name" value="FAD/NAD(P)-binding domain"/>
    <property type="match status" value="1"/>
</dbReference>
<dbReference type="NCBIfam" id="NF006091">
    <property type="entry name" value="PRK08243.1"/>
    <property type="match status" value="1"/>
</dbReference>
<accession>A0A2S5Y9Q5</accession>
<dbReference type="OrthoDB" id="9791689at2"/>
<dbReference type="SUPFAM" id="SSF54373">
    <property type="entry name" value="FAD-linked reductases, C-terminal domain"/>
    <property type="match status" value="1"/>
</dbReference>
<comment type="caution">
    <text evidence="4">The sequence shown here is derived from an EMBL/GenBank/DDBJ whole genome shotgun (WGS) entry which is preliminary data.</text>
</comment>
<dbReference type="Pfam" id="PF01494">
    <property type="entry name" value="FAD_binding_3"/>
    <property type="match status" value="1"/>
</dbReference>
<keyword evidence="4" id="KW-0560">Oxidoreductase</keyword>
<keyword evidence="1" id="KW-0285">Flavoprotein</keyword>
<dbReference type="InterPro" id="IPR036188">
    <property type="entry name" value="FAD/NAD-bd_sf"/>
</dbReference>
<sequence>MLFTRYVVYPGENVKPLSLKVCIVGAGPAGLVVANALEQHGISYVILESRSQEYLRNRTRAGLIEPGVVRGLGELGVTDRLLSSAVFHEGFLLRLHDEEFRIEFAGVSGSPIYMYPQQRLVGDLIDLLPSSKIVFDVADVSIDRNESSGATVSFEYADGHRRDVLCDFIVGADGARGISREFLARKGIGSVSHDFGCDWLGILVDMPSPFAELVYAVSRRGFALHSMRGTSQSRIYLQVPRGSGASWTANQIWDELNFRLGLERSYWESSMISQQMTVQLRSFQLDQMRHQRLFVLGDAAHIVPPSAAKGLNLAVDDALHLTRGLLSWYLHRNEGDLEVFEEQALRRAWAGQEFSSSMTSLLHYMPDEGAFSSTLRDVRWRTILSRPHSLKEFSDNYTGLARHD</sequence>
<dbReference type="AlphaFoldDB" id="A0A2S5Y9Q5"/>
<dbReference type="Proteomes" id="UP000237966">
    <property type="component" value="Unassembled WGS sequence"/>
</dbReference>
<evidence type="ECO:0000256" key="2">
    <source>
        <dbReference type="ARBA" id="ARBA00022827"/>
    </source>
</evidence>
<dbReference type="PANTHER" id="PTHR43004:SF3">
    <property type="entry name" value="P-HYDROXYBENZOATE HYDROXYLASE"/>
    <property type="match status" value="1"/>
</dbReference>
<dbReference type="PRINTS" id="PR00420">
    <property type="entry name" value="RNGMNOXGNASE"/>
</dbReference>
<dbReference type="InterPro" id="IPR050641">
    <property type="entry name" value="RIFMO-like"/>
</dbReference>
<protein>
    <submittedName>
        <fullName evidence="4">4-hydroxybenzoate 3-monooxygenase</fullName>
        <ecNumber evidence="4">1.14.13.2</ecNumber>
    </submittedName>
</protein>
<dbReference type="Gene3D" id="3.30.9.10">
    <property type="entry name" value="D-Amino Acid Oxidase, subunit A, domain 2"/>
    <property type="match status" value="1"/>
</dbReference>
<proteinExistence type="predicted"/>
<evidence type="ECO:0000259" key="3">
    <source>
        <dbReference type="Pfam" id="PF01494"/>
    </source>
</evidence>
<organism evidence="4 5">
    <name type="scientific">Rathayibacter toxicus</name>
    <dbReference type="NCBI Taxonomy" id="145458"/>
    <lineage>
        <taxon>Bacteria</taxon>
        <taxon>Bacillati</taxon>
        <taxon>Actinomycetota</taxon>
        <taxon>Actinomycetes</taxon>
        <taxon>Micrococcales</taxon>
        <taxon>Microbacteriaceae</taxon>
        <taxon>Rathayibacter</taxon>
    </lineage>
</organism>
<evidence type="ECO:0000313" key="4">
    <source>
        <dbReference type="EMBL" id="PPI16857.1"/>
    </source>
</evidence>
<evidence type="ECO:0000313" key="5">
    <source>
        <dbReference type="Proteomes" id="UP000237966"/>
    </source>
</evidence>
<dbReference type="EC" id="1.14.13.2" evidence="4"/>
<dbReference type="GO" id="GO:0071949">
    <property type="term" value="F:FAD binding"/>
    <property type="evidence" value="ECO:0007669"/>
    <property type="project" value="InterPro"/>
</dbReference>
<gene>
    <name evidence="4" type="ORF">C5C51_01120</name>
</gene>
<feature type="domain" description="FAD-binding" evidence="3">
    <location>
        <begin position="19"/>
        <end position="352"/>
    </location>
</feature>
<dbReference type="EMBL" id="PSWU01000002">
    <property type="protein sequence ID" value="PPI16857.1"/>
    <property type="molecule type" value="Genomic_DNA"/>
</dbReference>
<dbReference type="PANTHER" id="PTHR43004">
    <property type="entry name" value="TRK SYSTEM POTASSIUM UPTAKE PROTEIN"/>
    <property type="match status" value="1"/>
</dbReference>
<dbReference type="Gene3D" id="3.50.50.60">
    <property type="entry name" value="FAD/NAD(P)-binding domain"/>
    <property type="match status" value="1"/>
</dbReference>
<reference evidence="4 5" key="1">
    <citation type="submission" date="2018-02" db="EMBL/GenBank/DDBJ databases">
        <title>Bacteriophage NCPPB3778 and a type I-E CRISPR drive the evolution of the US Biological Select Agent, Rathayibacter toxicus.</title>
        <authorList>
            <person name="Davis E.W.II."/>
            <person name="Tabima J.F."/>
            <person name="Weisberg A.J."/>
            <person name="Lopes L.D."/>
            <person name="Wiseman M.S."/>
            <person name="Wiseman M.S."/>
            <person name="Pupko T."/>
            <person name="Belcher M.S."/>
            <person name="Sechler A.J."/>
            <person name="Tancos M.A."/>
            <person name="Schroeder B.K."/>
            <person name="Murray T.D."/>
            <person name="Luster D.G."/>
            <person name="Schneider W.L."/>
            <person name="Rogers E."/>
            <person name="Andreote F.D."/>
            <person name="Grunwald N.J."/>
            <person name="Putnam M.L."/>
            <person name="Chang J.H."/>
        </authorList>
    </citation>
    <scope>NUCLEOTIDE SEQUENCE [LARGE SCALE GENOMIC DNA]</scope>
    <source>
        <strain evidence="4 5">FH99</strain>
    </source>
</reference>
<name>A0A2S5Y9Q5_9MICO</name>
<evidence type="ECO:0000256" key="1">
    <source>
        <dbReference type="ARBA" id="ARBA00022630"/>
    </source>
</evidence>
<keyword evidence="2" id="KW-0274">FAD</keyword>
<dbReference type="InterPro" id="IPR002938">
    <property type="entry name" value="FAD-bd"/>
</dbReference>